<evidence type="ECO:0000256" key="4">
    <source>
        <dbReference type="ARBA" id="ARBA00022475"/>
    </source>
</evidence>
<dbReference type="GO" id="GO:0015562">
    <property type="term" value="F:efflux transmembrane transporter activity"/>
    <property type="evidence" value="ECO:0007669"/>
    <property type="project" value="InterPro"/>
</dbReference>
<dbReference type="NCBIfam" id="TIGR00915">
    <property type="entry name" value="2A0602"/>
    <property type="match status" value="1"/>
</dbReference>
<evidence type="ECO:0000256" key="9">
    <source>
        <dbReference type="SAM" id="Phobius"/>
    </source>
</evidence>
<keyword evidence="11" id="KW-1185">Reference proteome</keyword>
<feature type="transmembrane region" description="Helical" evidence="9">
    <location>
        <begin position="873"/>
        <end position="894"/>
    </location>
</feature>
<dbReference type="SUPFAM" id="SSF82866">
    <property type="entry name" value="Multidrug efflux transporter AcrB transmembrane domain"/>
    <property type="match status" value="2"/>
</dbReference>
<dbReference type="RefSeq" id="WP_130417264.1">
    <property type="nucleotide sequence ID" value="NZ_SHKW01000001.1"/>
</dbReference>
<proteinExistence type="inferred from homology"/>
<dbReference type="GO" id="GO:0009636">
    <property type="term" value="P:response to toxic substance"/>
    <property type="evidence" value="ECO:0007669"/>
    <property type="project" value="UniProtKB-ARBA"/>
</dbReference>
<evidence type="ECO:0000256" key="3">
    <source>
        <dbReference type="ARBA" id="ARBA00022448"/>
    </source>
</evidence>
<keyword evidence="3" id="KW-0813">Transport</keyword>
<dbReference type="InterPro" id="IPR027463">
    <property type="entry name" value="AcrB_DN_DC_subdom"/>
</dbReference>
<evidence type="ECO:0000313" key="10">
    <source>
        <dbReference type="EMBL" id="RZU38980.1"/>
    </source>
</evidence>
<comment type="subcellular location">
    <subcellularLocation>
        <location evidence="1">Cell inner membrane</location>
        <topology evidence="1">Multi-pass membrane protein</topology>
    </subcellularLocation>
</comment>
<evidence type="ECO:0000256" key="5">
    <source>
        <dbReference type="ARBA" id="ARBA00022519"/>
    </source>
</evidence>
<evidence type="ECO:0000256" key="6">
    <source>
        <dbReference type="ARBA" id="ARBA00022692"/>
    </source>
</evidence>
<dbReference type="GO" id="GO:0042910">
    <property type="term" value="F:xenobiotic transmembrane transporter activity"/>
    <property type="evidence" value="ECO:0007669"/>
    <property type="project" value="TreeGrafter"/>
</dbReference>
<feature type="transmembrane region" description="Helical" evidence="9">
    <location>
        <begin position="539"/>
        <end position="558"/>
    </location>
</feature>
<dbReference type="FunFam" id="1.20.1640.10:FF:000001">
    <property type="entry name" value="Efflux pump membrane transporter"/>
    <property type="match status" value="1"/>
</dbReference>
<dbReference type="PRINTS" id="PR00702">
    <property type="entry name" value="ACRIFLAVINRP"/>
</dbReference>
<evidence type="ECO:0000256" key="7">
    <source>
        <dbReference type="ARBA" id="ARBA00022989"/>
    </source>
</evidence>
<dbReference type="InterPro" id="IPR001036">
    <property type="entry name" value="Acrflvin-R"/>
</dbReference>
<accession>A0A4Q7YNK2</accession>
<keyword evidence="6 9" id="KW-0812">Transmembrane</keyword>
<organism evidence="10 11">
    <name type="scientific">Edaphobacter modestus</name>
    <dbReference type="NCBI Taxonomy" id="388466"/>
    <lineage>
        <taxon>Bacteria</taxon>
        <taxon>Pseudomonadati</taxon>
        <taxon>Acidobacteriota</taxon>
        <taxon>Terriglobia</taxon>
        <taxon>Terriglobales</taxon>
        <taxon>Acidobacteriaceae</taxon>
        <taxon>Edaphobacter</taxon>
    </lineage>
</organism>
<evidence type="ECO:0000256" key="2">
    <source>
        <dbReference type="ARBA" id="ARBA00010942"/>
    </source>
</evidence>
<protein>
    <submittedName>
        <fullName evidence="10">HAE1 family hydrophobic/amphiphilic exporter-1</fullName>
    </submittedName>
</protein>
<name>A0A4Q7YNK2_9BACT</name>
<dbReference type="Pfam" id="PF00873">
    <property type="entry name" value="ACR_tran"/>
    <property type="match status" value="1"/>
</dbReference>
<reference evidence="10 11" key="1">
    <citation type="submission" date="2019-02" db="EMBL/GenBank/DDBJ databases">
        <title>Genomic Encyclopedia of Archaeal and Bacterial Type Strains, Phase II (KMG-II): from individual species to whole genera.</title>
        <authorList>
            <person name="Goeker M."/>
        </authorList>
    </citation>
    <scope>NUCLEOTIDE SEQUENCE [LARGE SCALE GENOMIC DNA]</scope>
    <source>
        <strain evidence="10 11">DSM 18101</strain>
    </source>
</reference>
<comment type="similarity">
    <text evidence="2">Belongs to the resistance-nodulation-cell division (RND) (TC 2.A.6) family.</text>
</comment>
<dbReference type="Gene3D" id="3.30.2090.10">
    <property type="entry name" value="Multidrug efflux transporter AcrB TolC docking domain, DN and DC subdomains"/>
    <property type="match status" value="2"/>
</dbReference>
<evidence type="ECO:0000256" key="8">
    <source>
        <dbReference type="ARBA" id="ARBA00023136"/>
    </source>
</evidence>
<dbReference type="AlphaFoldDB" id="A0A4Q7YNK2"/>
<dbReference type="GO" id="GO:0005886">
    <property type="term" value="C:plasma membrane"/>
    <property type="evidence" value="ECO:0007669"/>
    <property type="project" value="UniProtKB-SubCell"/>
</dbReference>
<feature type="transmembrane region" description="Helical" evidence="9">
    <location>
        <begin position="340"/>
        <end position="359"/>
    </location>
</feature>
<sequence length="1078" mass="116074">MSKFFIRRPIVAIVIAILTVILGTVSMLTLPTAQFPDIAPPEISVTANYAGADAKTLLQSVSTPLEQQITGVDNMLYMYSVNANNGQSQIFTDFDVKTNPDTDQILTQLRVSQAQAQLPAQATVGGITVQKSLTSPLMIVALSSPEGKYDAQFLTNYAIIKLQDEITRVPGVARVQVFGGQYALRVWVKPDQLAKLGVTAPEIIAALQTQNNVNPAGQIGGEPSPDDQQFTYTVRTEGRLVTPEEFSKIVIRANPDGSVLHLGDVARIELGAQYYTLNGRYNKAPAGVFGVYQLPGSNAVQVAKLVSQRMKELSGNFPSGLKYDIPLDTTKAVTAGLHEIVITLVEALVLVVIVVFIFLQGWRATLIPLLAVPVSLIGTFIIFPLLGFSINTLSLFGLVLAIGLVVDDAIIVVEAVEHHIDQGMTPVDATNKAMEEVSGPVVAIALILAAVFIPTAAIPGITGRLYQQFAITIAISVIISAFNALSLSPALASLLLKPKNNLNGNGALTRFYKWFNRFFGRATDRYVSTSSVLLHKSGFSMLLLVAIGVAAVLFGGRLPTGFIPTEDQGYAFVALQLPDAASLKRTDQAALRVSDALLKTPGVRGVIQVNGFSLLTQTQSTNTAFFFVSLKDWGLRKSKEEQFGAIQASMARQLAGNPDGIAFSFPPPSIPGVGTSGGVTFVLQDRSGNDDPDFLTRNLGAFLGGLKKRPEIAVAIPSYLPGVPQLYASVDKEKVVQQQVQLSDVYATMQTFMGGYLTNYFNRFGRQWQTYVEAEADTRSKIENINQFYVRSENGSQVPLAALVKVKKINGPEFIYRFNEYNAVTINIVGAPGYSSGQIMKALEDTYHQTMPDGMGFDYSGMSFQEHKAAQGLPAWVVFALSIVFVFLILAGLYESWTLPFSVLLSTPVAILGAYLALNIRSLENDVFATIGLVMLIGLSAKNAILIVEFAKINYESGQSIAEAALNAARLRFRPIIMTALAFIFGCLPLWVAEGAGSVSRRILGTVVVGGMTLSSLIGILFVPVTFAVVEYLSHRYTKGGRGTSMDSKPDFVPVAAGEAAGLQQMSISNDQTTGGHV</sequence>
<feature type="transmembrane region" description="Helical" evidence="9">
    <location>
        <begin position="366"/>
        <end position="387"/>
    </location>
</feature>
<dbReference type="OrthoDB" id="8270at2"/>
<dbReference type="EMBL" id="SHKW01000001">
    <property type="protein sequence ID" value="RZU38980.1"/>
    <property type="molecule type" value="Genomic_DNA"/>
</dbReference>
<dbReference type="Gene3D" id="1.20.1640.10">
    <property type="entry name" value="Multidrug efflux transporter AcrB transmembrane domain"/>
    <property type="match status" value="2"/>
</dbReference>
<comment type="caution">
    <text evidence="10">The sequence shown here is derived from an EMBL/GenBank/DDBJ whole genome shotgun (WGS) entry which is preliminary data.</text>
</comment>
<dbReference type="Gene3D" id="3.30.70.1430">
    <property type="entry name" value="Multidrug efflux transporter AcrB pore domain"/>
    <property type="match status" value="2"/>
</dbReference>
<keyword evidence="4" id="KW-1003">Cell membrane</keyword>
<dbReference type="PANTHER" id="PTHR32063:SF13">
    <property type="entry name" value="MULTIDRUG EFFLUX PUMP SUBUNIT ACRB-RELATED"/>
    <property type="match status" value="1"/>
</dbReference>
<evidence type="ECO:0000256" key="1">
    <source>
        <dbReference type="ARBA" id="ARBA00004429"/>
    </source>
</evidence>
<feature type="transmembrane region" description="Helical" evidence="9">
    <location>
        <begin position="927"/>
        <end position="950"/>
    </location>
</feature>
<feature type="transmembrane region" description="Helical" evidence="9">
    <location>
        <begin position="437"/>
        <end position="457"/>
    </location>
</feature>
<dbReference type="Gene3D" id="3.30.70.1320">
    <property type="entry name" value="Multidrug efflux transporter AcrB pore domain like"/>
    <property type="match status" value="1"/>
</dbReference>
<dbReference type="InterPro" id="IPR004764">
    <property type="entry name" value="MdtF-like"/>
</dbReference>
<dbReference type="PANTHER" id="PTHR32063">
    <property type="match status" value="1"/>
</dbReference>
<evidence type="ECO:0000313" key="11">
    <source>
        <dbReference type="Proteomes" id="UP000292958"/>
    </source>
</evidence>
<feature type="transmembrane region" description="Helical" evidence="9">
    <location>
        <begin position="1003"/>
        <end position="1030"/>
    </location>
</feature>
<dbReference type="SUPFAM" id="SSF82693">
    <property type="entry name" value="Multidrug efflux transporter AcrB pore domain, PN1, PN2, PC1 and PC2 subdomains"/>
    <property type="match status" value="3"/>
</dbReference>
<keyword evidence="7 9" id="KW-1133">Transmembrane helix</keyword>
<dbReference type="Gene3D" id="3.30.70.1440">
    <property type="entry name" value="Multidrug efflux transporter AcrB pore domain"/>
    <property type="match status" value="1"/>
</dbReference>
<keyword evidence="8 9" id="KW-0472">Membrane</keyword>
<dbReference type="SUPFAM" id="SSF82714">
    <property type="entry name" value="Multidrug efflux transporter AcrB TolC docking domain, DN and DC subdomains"/>
    <property type="match status" value="2"/>
</dbReference>
<gene>
    <name evidence="10" type="ORF">BDD14_0302</name>
</gene>
<feature type="transmembrane region" description="Helical" evidence="9">
    <location>
        <begin position="971"/>
        <end position="991"/>
    </location>
</feature>
<feature type="transmembrane region" description="Helical" evidence="9">
    <location>
        <begin position="393"/>
        <end position="416"/>
    </location>
</feature>
<dbReference type="Proteomes" id="UP000292958">
    <property type="component" value="Unassembled WGS sequence"/>
</dbReference>
<keyword evidence="5" id="KW-0997">Cell inner membrane</keyword>
<feature type="transmembrane region" description="Helical" evidence="9">
    <location>
        <begin position="901"/>
        <end position="921"/>
    </location>
</feature>
<feature type="transmembrane region" description="Helical" evidence="9">
    <location>
        <begin position="469"/>
        <end position="496"/>
    </location>
</feature>